<comment type="function">
    <text evidence="1">Involved in the transposition of the insertion sequence.</text>
</comment>
<dbReference type="InterPro" id="IPR025948">
    <property type="entry name" value="HTH-like_dom"/>
</dbReference>
<dbReference type="Gene3D" id="3.30.420.10">
    <property type="entry name" value="Ribonuclease H-like superfamily/Ribonuclease H"/>
    <property type="match status" value="1"/>
</dbReference>
<dbReference type="Proteomes" id="UP001218104">
    <property type="component" value="Chromosome"/>
</dbReference>
<dbReference type="RefSeq" id="WP_104878031.1">
    <property type="nucleotide sequence ID" value="NZ_CP053314.1"/>
</dbReference>
<feature type="domain" description="Integrase catalytic" evidence="2">
    <location>
        <begin position="132"/>
        <end position="290"/>
    </location>
</feature>
<dbReference type="PANTHER" id="PTHR46889:SF4">
    <property type="entry name" value="TRANSPOSASE INSO FOR INSERTION SEQUENCE ELEMENT IS911B-RELATED"/>
    <property type="match status" value="1"/>
</dbReference>
<dbReference type="AlphaFoldDB" id="A0AAJ5ZX45"/>
<dbReference type="Pfam" id="PF13276">
    <property type="entry name" value="HTH_21"/>
    <property type="match status" value="1"/>
</dbReference>
<dbReference type="PANTHER" id="PTHR46889">
    <property type="entry name" value="TRANSPOSASE INSF FOR INSERTION SEQUENCE IS3B-RELATED"/>
    <property type="match status" value="1"/>
</dbReference>
<dbReference type="Pfam" id="PF00665">
    <property type="entry name" value="rve"/>
    <property type="match status" value="1"/>
</dbReference>
<evidence type="ECO:0000313" key="3">
    <source>
        <dbReference type="EMBL" id="WFR90129.1"/>
    </source>
</evidence>
<name>A0AAJ5ZX45_LIMFE</name>
<evidence type="ECO:0000313" key="4">
    <source>
        <dbReference type="Proteomes" id="UP001218104"/>
    </source>
</evidence>
<dbReference type="SUPFAM" id="SSF53098">
    <property type="entry name" value="Ribonuclease H-like"/>
    <property type="match status" value="1"/>
</dbReference>
<dbReference type="GO" id="GO:0003676">
    <property type="term" value="F:nucleic acid binding"/>
    <property type="evidence" value="ECO:0007669"/>
    <property type="project" value="InterPro"/>
</dbReference>
<evidence type="ECO:0000259" key="2">
    <source>
        <dbReference type="PROSITE" id="PS50994"/>
    </source>
</evidence>
<organism evidence="3 4">
    <name type="scientific">Limosilactobacillus fermentum</name>
    <name type="common">Lactobacillus fermentum</name>
    <dbReference type="NCBI Taxonomy" id="1613"/>
    <lineage>
        <taxon>Bacteria</taxon>
        <taxon>Bacillati</taxon>
        <taxon>Bacillota</taxon>
        <taxon>Bacilli</taxon>
        <taxon>Lactobacillales</taxon>
        <taxon>Lactobacillaceae</taxon>
        <taxon>Limosilactobacillus</taxon>
    </lineage>
</organism>
<gene>
    <name evidence="3" type="ORF">P8634_04120</name>
</gene>
<proteinExistence type="predicted"/>
<dbReference type="InterPro" id="IPR001584">
    <property type="entry name" value="Integrase_cat-core"/>
</dbReference>
<dbReference type="InterPro" id="IPR048020">
    <property type="entry name" value="Transpos_IS3"/>
</dbReference>
<evidence type="ECO:0000256" key="1">
    <source>
        <dbReference type="ARBA" id="ARBA00002286"/>
    </source>
</evidence>
<accession>A0AAJ5ZX45</accession>
<dbReference type="NCBIfam" id="NF033516">
    <property type="entry name" value="transpos_IS3"/>
    <property type="match status" value="1"/>
</dbReference>
<sequence length="290" mass="33657">MQELVAEGSNSVTELTKIANVSRKSYYQWLKRPLCQREIDDQAILEAIYQIEKRHQHSAGYRKVTVILNNENQKNQEIEEYTFDFSFRINIKRVRRIMREHGIRADIRQKNHNRKQEQEQIKAGNLLNRQFKQTEPNKVWVTDTSEFTYGKNNKNKVRLHAVLDLYGSCPLSHLVSPTETAEAAVTVFKQAEEKVGTFAPMVHTDRGAAYTSQQFNNYLSSRSSIHSLSAPGTPGDNAVIEHFWSDFKYVWLAHQPHAETLAELVDQIDRGFEYFTKIEISSKRNPKLQD</sequence>
<dbReference type="GO" id="GO:0015074">
    <property type="term" value="P:DNA integration"/>
    <property type="evidence" value="ECO:0007669"/>
    <property type="project" value="InterPro"/>
</dbReference>
<dbReference type="InterPro" id="IPR036397">
    <property type="entry name" value="RNaseH_sf"/>
</dbReference>
<dbReference type="InterPro" id="IPR050900">
    <property type="entry name" value="Transposase_IS3/IS150/IS904"/>
</dbReference>
<dbReference type="PROSITE" id="PS50994">
    <property type="entry name" value="INTEGRASE"/>
    <property type="match status" value="1"/>
</dbReference>
<reference evidence="3" key="1">
    <citation type="submission" date="2023-04" db="EMBL/GenBank/DDBJ databases">
        <title>Genomic of Limosilactobacillus fermentum MSJK0025.</title>
        <authorList>
            <person name="Yang S."/>
        </authorList>
    </citation>
    <scope>NUCLEOTIDE SEQUENCE</scope>
    <source>
        <strain evidence="3">MSJK0025</strain>
    </source>
</reference>
<protein>
    <submittedName>
        <fullName evidence="3">IS3 family transposase</fullName>
    </submittedName>
</protein>
<dbReference type="EMBL" id="CP121468">
    <property type="protein sequence ID" value="WFR90129.1"/>
    <property type="molecule type" value="Genomic_DNA"/>
</dbReference>
<dbReference type="InterPro" id="IPR012337">
    <property type="entry name" value="RNaseH-like_sf"/>
</dbReference>